<evidence type="ECO:0000313" key="2">
    <source>
        <dbReference type="Proteomes" id="UP001293593"/>
    </source>
</evidence>
<protein>
    <submittedName>
        <fullName evidence="1">Uncharacterized protein</fullName>
    </submittedName>
</protein>
<dbReference type="AlphaFoldDB" id="A0AAE1N5J4"/>
<sequence length="109" mass="12796">MIDVGNKNSIGLILLFCRRKYFICHRLRNIVRKIFCKGKEMHKPLDLALLFVGKEMSVSILLRNPVVSPCSSHSKYNLCNYSYSSYTHRRALMISTQEEITQRCFPWTH</sequence>
<evidence type="ECO:0000313" key="1">
    <source>
        <dbReference type="EMBL" id="KAK4283015.1"/>
    </source>
</evidence>
<dbReference type="Proteomes" id="UP001293593">
    <property type="component" value="Unassembled WGS sequence"/>
</dbReference>
<accession>A0AAE1N5J4</accession>
<dbReference type="EMBL" id="JAWXYG010000001">
    <property type="protein sequence ID" value="KAK4283015.1"/>
    <property type="molecule type" value="Genomic_DNA"/>
</dbReference>
<name>A0AAE1N5J4_9FABA</name>
<organism evidence="1 2">
    <name type="scientific">Acacia crassicarpa</name>
    <name type="common">northern wattle</name>
    <dbReference type="NCBI Taxonomy" id="499986"/>
    <lineage>
        <taxon>Eukaryota</taxon>
        <taxon>Viridiplantae</taxon>
        <taxon>Streptophyta</taxon>
        <taxon>Embryophyta</taxon>
        <taxon>Tracheophyta</taxon>
        <taxon>Spermatophyta</taxon>
        <taxon>Magnoliopsida</taxon>
        <taxon>eudicotyledons</taxon>
        <taxon>Gunneridae</taxon>
        <taxon>Pentapetalae</taxon>
        <taxon>rosids</taxon>
        <taxon>fabids</taxon>
        <taxon>Fabales</taxon>
        <taxon>Fabaceae</taxon>
        <taxon>Caesalpinioideae</taxon>
        <taxon>mimosoid clade</taxon>
        <taxon>Acacieae</taxon>
        <taxon>Acacia</taxon>
    </lineage>
</organism>
<gene>
    <name evidence="1" type="ORF">QN277_000019</name>
</gene>
<keyword evidence="2" id="KW-1185">Reference proteome</keyword>
<reference evidence="1" key="1">
    <citation type="submission" date="2023-10" db="EMBL/GenBank/DDBJ databases">
        <title>Chromosome-level genome of the transformable northern wattle, Acacia crassicarpa.</title>
        <authorList>
            <person name="Massaro I."/>
            <person name="Sinha N.R."/>
            <person name="Poethig S."/>
            <person name="Leichty A.R."/>
        </authorList>
    </citation>
    <scope>NUCLEOTIDE SEQUENCE</scope>
    <source>
        <strain evidence="1">Acra3RX</strain>
        <tissue evidence="1">Leaf</tissue>
    </source>
</reference>
<comment type="caution">
    <text evidence="1">The sequence shown here is derived from an EMBL/GenBank/DDBJ whole genome shotgun (WGS) entry which is preliminary data.</text>
</comment>
<proteinExistence type="predicted"/>